<evidence type="ECO:0000313" key="2">
    <source>
        <dbReference type="EMBL" id="BAN90212.1"/>
    </source>
</evidence>
<feature type="transmembrane region" description="Helical" evidence="1">
    <location>
        <begin position="262"/>
        <end position="285"/>
    </location>
</feature>
<dbReference type="eggNOG" id="arCOG03671">
    <property type="taxonomic scope" value="Archaea"/>
</dbReference>
<sequence>MEESGGYVRHVLQGVRLDGGAYYRGGRLVVSLEGPRTLEAVYTTQYLLVVEGRGYWHTGSLAIPLEDLAWESGDARMVPQTLILPSGASLEPANGLFIVSGPEAGEARVVYKTLYKVVVERPGGAEVLWMEDGSKLSLEFDPEIELTPQAKLVLSHVEAGGERISSPRVEMTVTGPLEVRAVYDTYYALETESILGRSLQWVEAGDTATLYFPPEMPGGVFTRLRLSHVVVNGEEAPLGGGRVVVEVDSPKRVVAVYTVEPVAWRIALATIPLAILSTAAAAYLYRLARGL</sequence>
<dbReference type="EMBL" id="AP012489">
    <property type="protein sequence ID" value="BAN90212.1"/>
    <property type="molecule type" value="Genomic_DNA"/>
</dbReference>
<dbReference type="KEGG" id="acj:ACAM_0743"/>
<dbReference type="Proteomes" id="UP000016887">
    <property type="component" value="Chromosome"/>
</dbReference>
<gene>
    <name evidence="2" type="ORF">ACAM_0743</name>
</gene>
<dbReference type="RefSeq" id="WP_022541485.1">
    <property type="nucleotide sequence ID" value="NC_022521.1"/>
</dbReference>
<accession>U3T9L5</accession>
<reference evidence="2 3" key="1">
    <citation type="journal article" date="2013" name="Appl. Environ. Microbiol.">
        <title>Variation of the Virus-Related Elements within Syntenic Genomes of the Hyperthermophilic Archaeon Aeropyrum.</title>
        <authorList>
            <person name="Daifuku T."/>
            <person name="Yoshida T."/>
            <person name="Kitamura T."/>
            <person name="Kawaichi S."/>
            <person name="Inoue T."/>
            <person name="Nomura K."/>
            <person name="Yoshida Y."/>
            <person name="Kuno S."/>
            <person name="Sako Y."/>
        </authorList>
    </citation>
    <scope>NUCLEOTIDE SEQUENCE [LARGE SCALE GENOMIC DNA]</scope>
    <source>
        <strain evidence="2 3">SY1</strain>
    </source>
</reference>
<keyword evidence="1" id="KW-1133">Transmembrane helix</keyword>
<dbReference type="AlphaFoldDB" id="U3T9L5"/>
<keyword evidence="1" id="KW-0812">Transmembrane</keyword>
<protein>
    <submittedName>
        <fullName evidence="2">Uncharacterized protein</fullName>
    </submittedName>
</protein>
<proteinExistence type="predicted"/>
<keyword evidence="1" id="KW-0472">Membrane</keyword>
<evidence type="ECO:0000313" key="3">
    <source>
        <dbReference type="Proteomes" id="UP000016887"/>
    </source>
</evidence>
<organism evidence="2 3">
    <name type="scientific">Aeropyrum camini SY1 = JCM 12091</name>
    <dbReference type="NCBI Taxonomy" id="1198449"/>
    <lineage>
        <taxon>Archaea</taxon>
        <taxon>Thermoproteota</taxon>
        <taxon>Thermoprotei</taxon>
        <taxon>Desulfurococcales</taxon>
        <taxon>Desulfurococcaceae</taxon>
        <taxon>Aeropyrum</taxon>
    </lineage>
</organism>
<name>U3T9L5_9CREN</name>
<keyword evidence="3" id="KW-1185">Reference proteome</keyword>
<dbReference type="GeneID" id="17110135"/>
<dbReference type="STRING" id="1198449.ACAM_0743"/>
<evidence type="ECO:0000256" key="1">
    <source>
        <dbReference type="SAM" id="Phobius"/>
    </source>
</evidence>